<gene>
    <name evidence="1" type="ORF">Pmani_024483</name>
</gene>
<name>A0AAE1U283_9EUCA</name>
<comment type="caution">
    <text evidence="1">The sequence shown here is derived from an EMBL/GenBank/DDBJ whole genome shotgun (WGS) entry which is preliminary data.</text>
</comment>
<evidence type="ECO:0000313" key="1">
    <source>
        <dbReference type="EMBL" id="KAK4303514.1"/>
    </source>
</evidence>
<dbReference type="AlphaFoldDB" id="A0AAE1U283"/>
<organism evidence="1 2">
    <name type="scientific">Petrolisthes manimaculis</name>
    <dbReference type="NCBI Taxonomy" id="1843537"/>
    <lineage>
        <taxon>Eukaryota</taxon>
        <taxon>Metazoa</taxon>
        <taxon>Ecdysozoa</taxon>
        <taxon>Arthropoda</taxon>
        <taxon>Crustacea</taxon>
        <taxon>Multicrustacea</taxon>
        <taxon>Malacostraca</taxon>
        <taxon>Eumalacostraca</taxon>
        <taxon>Eucarida</taxon>
        <taxon>Decapoda</taxon>
        <taxon>Pleocyemata</taxon>
        <taxon>Anomura</taxon>
        <taxon>Galatheoidea</taxon>
        <taxon>Porcellanidae</taxon>
        <taxon>Petrolisthes</taxon>
    </lineage>
</organism>
<dbReference type="EMBL" id="JAWZYT010002574">
    <property type="protein sequence ID" value="KAK4303514.1"/>
    <property type="molecule type" value="Genomic_DNA"/>
</dbReference>
<sequence>MEHCVSSSDSQVIRVSLEEDSEQEGVEGNGWGCLSPRDTPLLLHHVLNARTRARALGVLPKHHSQVEDGSEKCWTN</sequence>
<accession>A0AAE1U283</accession>
<evidence type="ECO:0000313" key="2">
    <source>
        <dbReference type="Proteomes" id="UP001292094"/>
    </source>
</evidence>
<dbReference type="Proteomes" id="UP001292094">
    <property type="component" value="Unassembled WGS sequence"/>
</dbReference>
<proteinExistence type="predicted"/>
<reference evidence="1" key="1">
    <citation type="submission" date="2023-11" db="EMBL/GenBank/DDBJ databases">
        <title>Genome assemblies of two species of porcelain crab, Petrolisthes cinctipes and Petrolisthes manimaculis (Anomura: Porcellanidae).</title>
        <authorList>
            <person name="Angst P."/>
        </authorList>
    </citation>
    <scope>NUCLEOTIDE SEQUENCE</scope>
    <source>
        <strain evidence="1">PB745_02</strain>
        <tissue evidence="1">Gill</tissue>
    </source>
</reference>
<protein>
    <submittedName>
        <fullName evidence="1">Uncharacterized protein</fullName>
    </submittedName>
</protein>
<keyword evidence="2" id="KW-1185">Reference proteome</keyword>